<evidence type="ECO:0000313" key="3">
    <source>
        <dbReference type="EMBL" id="RTG83156.1"/>
    </source>
</evidence>
<dbReference type="PROSITE" id="PS51156">
    <property type="entry name" value="ELM2"/>
    <property type="match status" value="1"/>
</dbReference>
<evidence type="ECO:0000313" key="4">
    <source>
        <dbReference type="Proteomes" id="UP000290809"/>
    </source>
</evidence>
<organism evidence="3 4">
    <name type="scientific">Schistosoma bovis</name>
    <name type="common">Blood fluke</name>
    <dbReference type="NCBI Taxonomy" id="6184"/>
    <lineage>
        <taxon>Eukaryota</taxon>
        <taxon>Metazoa</taxon>
        <taxon>Spiralia</taxon>
        <taxon>Lophotrochozoa</taxon>
        <taxon>Platyhelminthes</taxon>
        <taxon>Trematoda</taxon>
        <taxon>Digenea</taxon>
        <taxon>Strigeidida</taxon>
        <taxon>Schistosomatoidea</taxon>
        <taxon>Schistosomatidae</taxon>
        <taxon>Schistosoma</taxon>
    </lineage>
</organism>
<feature type="domain" description="ELM2" evidence="2">
    <location>
        <begin position="1"/>
        <end position="38"/>
    </location>
</feature>
<name>A0A430Q678_SCHBO</name>
<dbReference type="InterPro" id="IPR000949">
    <property type="entry name" value="ELM2_dom"/>
</dbReference>
<dbReference type="InterPro" id="IPR013098">
    <property type="entry name" value="Ig_I-set"/>
</dbReference>
<dbReference type="InterPro" id="IPR036179">
    <property type="entry name" value="Ig-like_dom_sf"/>
</dbReference>
<keyword evidence="4" id="KW-1185">Reference proteome</keyword>
<protein>
    <recommendedName>
        <fullName evidence="2">ELM2 domain-containing protein</fullName>
    </recommendedName>
</protein>
<keyword evidence="1" id="KW-0539">Nucleus</keyword>
<dbReference type="AlphaFoldDB" id="A0A430Q678"/>
<comment type="caution">
    <text evidence="3">The sequence shown here is derived from an EMBL/GenBank/DDBJ whole genome shotgun (WGS) entry which is preliminary data.</text>
</comment>
<dbReference type="Pfam" id="PF07679">
    <property type="entry name" value="I-set"/>
    <property type="match status" value="1"/>
</dbReference>
<dbReference type="Gene3D" id="2.60.40.10">
    <property type="entry name" value="Immunoglobulins"/>
    <property type="match status" value="1"/>
</dbReference>
<sequence>MHDQNQFYAIYSEEQALALLTWHKTDFDHALSDLCNFSPIKYEWTISERRIFFISVDYYNKQFHQIKKLKYTIDLDMNDPVDAEIKRYFDTLHDCVLLPESEESNQDTETGGGVVAHQVCNRIPRQKIYFIPSSLNLLPDDFNPTNRLSVRKHARFEEEIAAVTSAAITSSNSGQLRENNKKLVEIHTGINPGVRSSRRGILFATTPHTIRPALPSGVYHSHRQFLRVCYYTADQYNQEIDQLNSTLQTLCKQVDDGNEVNNHSGHLELRIENVCKDDLGQYTVIAYNSAGEARCSCILQGTTKMEIQVPKFTKELRDYTILEGANLCLETIAIGEPIPEFKW</sequence>
<accession>A0A430Q678</accession>
<reference evidence="3 4" key="1">
    <citation type="journal article" date="2019" name="PLoS Pathog.">
        <title>Genome sequence of the bovine parasite Schistosoma bovis Tanzania.</title>
        <authorList>
            <person name="Oey H."/>
            <person name="Zakrzewski M."/>
            <person name="Gobert G."/>
            <person name="Gravermann K."/>
            <person name="Stoye J."/>
            <person name="Jones M."/>
            <person name="Mcmanus D."/>
            <person name="Krause L."/>
        </authorList>
    </citation>
    <scope>NUCLEOTIDE SEQUENCE [LARGE SCALE GENOMIC DNA]</scope>
    <source>
        <strain evidence="3 4">TAN1997</strain>
    </source>
</reference>
<dbReference type="Proteomes" id="UP000290809">
    <property type="component" value="Unassembled WGS sequence"/>
</dbReference>
<proteinExistence type="predicted"/>
<dbReference type="EMBL" id="QMKO01002562">
    <property type="protein sequence ID" value="RTG83156.1"/>
    <property type="molecule type" value="Genomic_DNA"/>
</dbReference>
<evidence type="ECO:0000259" key="2">
    <source>
        <dbReference type="PROSITE" id="PS51156"/>
    </source>
</evidence>
<dbReference type="InterPro" id="IPR013783">
    <property type="entry name" value="Ig-like_fold"/>
</dbReference>
<dbReference type="STRING" id="6184.A0A430Q678"/>
<dbReference type="SUPFAM" id="SSF48726">
    <property type="entry name" value="Immunoglobulin"/>
    <property type="match status" value="1"/>
</dbReference>
<gene>
    <name evidence="3" type="ORF">DC041_0005610</name>
</gene>
<evidence type="ECO:0000256" key="1">
    <source>
        <dbReference type="ARBA" id="ARBA00023242"/>
    </source>
</evidence>